<dbReference type="HOGENOM" id="CLU_035524_0_0_1"/>
<evidence type="ECO:0000313" key="3">
    <source>
        <dbReference type="Proteomes" id="UP000054466"/>
    </source>
</evidence>
<protein>
    <recommendedName>
        <fullName evidence="1">DUF7708 domain-containing protein</fullName>
    </recommendedName>
</protein>
<dbReference type="Pfam" id="PF24809">
    <property type="entry name" value="DUF7708"/>
    <property type="match status" value="1"/>
</dbReference>
<accession>A0A0D2BZF7</accession>
<reference evidence="2 3" key="1">
    <citation type="submission" date="2015-01" db="EMBL/GenBank/DDBJ databases">
        <title>The Genome Sequence of Cladophialophora immunda CBS83496.</title>
        <authorList>
            <consortium name="The Broad Institute Genomics Platform"/>
            <person name="Cuomo C."/>
            <person name="de Hoog S."/>
            <person name="Gorbushina A."/>
            <person name="Stielow B."/>
            <person name="Teixiera M."/>
            <person name="Abouelleil A."/>
            <person name="Chapman S.B."/>
            <person name="Priest M."/>
            <person name="Young S.K."/>
            <person name="Wortman J."/>
            <person name="Nusbaum C."/>
            <person name="Birren B."/>
        </authorList>
    </citation>
    <scope>NUCLEOTIDE SEQUENCE [LARGE SCALE GENOMIC DNA]</scope>
    <source>
        <strain evidence="2 3">CBS 83496</strain>
    </source>
</reference>
<dbReference type="VEuPathDB" id="FungiDB:PV07_10174"/>
<dbReference type="AlphaFoldDB" id="A0A0D2BZF7"/>
<evidence type="ECO:0000313" key="2">
    <source>
        <dbReference type="EMBL" id="KIW24463.1"/>
    </source>
</evidence>
<evidence type="ECO:0000259" key="1">
    <source>
        <dbReference type="Pfam" id="PF24809"/>
    </source>
</evidence>
<gene>
    <name evidence="2" type="ORF">PV07_10174</name>
</gene>
<dbReference type="GeneID" id="27349368"/>
<dbReference type="InterPro" id="IPR056125">
    <property type="entry name" value="DUF7708"/>
</dbReference>
<dbReference type="OrthoDB" id="61900at2759"/>
<dbReference type="Proteomes" id="UP000054466">
    <property type="component" value="Unassembled WGS sequence"/>
</dbReference>
<sequence length="558" mass="62993">MLTVARPQDEITAWWYSGRSSSSATIAADAYARAVEYFERELAETQSERAWIRGVTSLEDVKKIVEQARDSYEDRSEHHARAKRWIDTFAANMGRYGAVLDILANADPLHAGLAWGAIKFVFAGVSTYSQHAAELAKALAQIGDVLPRIRVELALYTTTQMTEAVAQLYAHILLFLQRAVTWYNANRTRRVLKAVFRPSQLSFQETVADIGLCTKNVEMIANTAGRAEIRGQSFALEEQTIRQRQIEQRLLEMQARLEEVSISSRQHDQRLQRLIQHTLNSHDLLKSIKFDTGDSRPVLTSLQVSQIIQALRPAALPEDVLRVSQSFSRRRISWQQNDRATMMMIKRLKEWTWFPRSSMFTVKTAPPALQRTLDMVVEVTTLLKSTPYPIFWCISNPGDRKRATAVSDILRSLIFQALRQDPSIPSRDAQLGDISSYERPHSLDEWVSMATLVLSKIPRSFVLVATEDLCRGTRNSSEVQQQLYAALTAVFEGVSQNGCVLKLLLVTSSSSRVPTCQSRDYTQIVETMSSPVPVARRLPLARAQNAALGRARSIIRSR</sequence>
<organism evidence="2 3">
    <name type="scientific">Cladophialophora immunda</name>
    <dbReference type="NCBI Taxonomy" id="569365"/>
    <lineage>
        <taxon>Eukaryota</taxon>
        <taxon>Fungi</taxon>
        <taxon>Dikarya</taxon>
        <taxon>Ascomycota</taxon>
        <taxon>Pezizomycotina</taxon>
        <taxon>Eurotiomycetes</taxon>
        <taxon>Chaetothyriomycetidae</taxon>
        <taxon>Chaetothyriales</taxon>
        <taxon>Herpotrichiellaceae</taxon>
        <taxon>Cladophialophora</taxon>
    </lineage>
</organism>
<keyword evidence="3" id="KW-1185">Reference proteome</keyword>
<name>A0A0D2BZF7_9EURO</name>
<dbReference type="EMBL" id="KN847045">
    <property type="protein sequence ID" value="KIW24463.1"/>
    <property type="molecule type" value="Genomic_DNA"/>
</dbReference>
<dbReference type="STRING" id="569365.A0A0D2BZF7"/>
<proteinExistence type="predicted"/>
<dbReference type="RefSeq" id="XP_016244679.1">
    <property type="nucleotide sequence ID" value="XM_016397488.1"/>
</dbReference>
<feature type="domain" description="DUF7708" evidence="1">
    <location>
        <begin position="84"/>
        <end position="229"/>
    </location>
</feature>